<comment type="caution">
    <text evidence="2">The sequence shown here is derived from an EMBL/GenBank/DDBJ whole genome shotgun (WGS) entry which is preliminary data.</text>
</comment>
<feature type="compositionally biased region" description="Basic and acidic residues" evidence="1">
    <location>
        <begin position="99"/>
        <end position="111"/>
    </location>
</feature>
<keyword evidence="3" id="KW-1185">Reference proteome</keyword>
<feature type="compositionally biased region" description="Basic and acidic residues" evidence="1">
    <location>
        <begin position="400"/>
        <end position="435"/>
    </location>
</feature>
<evidence type="ECO:0000313" key="2">
    <source>
        <dbReference type="EMBL" id="KAF6023738.1"/>
    </source>
</evidence>
<feature type="region of interest" description="Disordered" evidence="1">
    <location>
        <begin position="379"/>
        <end position="604"/>
    </location>
</feature>
<feature type="compositionally biased region" description="Basic and acidic residues" evidence="1">
    <location>
        <begin position="140"/>
        <end position="150"/>
    </location>
</feature>
<feature type="compositionally biased region" description="Basic and acidic residues" evidence="1">
    <location>
        <begin position="35"/>
        <end position="47"/>
    </location>
</feature>
<dbReference type="EMBL" id="VXIV02002669">
    <property type="protein sequence ID" value="KAF6023738.1"/>
    <property type="molecule type" value="Genomic_DNA"/>
</dbReference>
<feature type="compositionally biased region" description="Polar residues" evidence="1">
    <location>
        <begin position="118"/>
        <end position="129"/>
    </location>
</feature>
<feature type="compositionally biased region" description="Basic and acidic residues" evidence="1">
    <location>
        <begin position="64"/>
        <end position="75"/>
    </location>
</feature>
<organism evidence="2 3">
    <name type="scientific">Bugula neritina</name>
    <name type="common">Brown bryozoan</name>
    <name type="synonym">Sertularia neritina</name>
    <dbReference type="NCBI Taxonomy" id="10212"/>
    <lineage>
        <taxon>Eukaryota</taxon>
        <taxon>Metazoa</taxon>
        <taxon>Spiralia</taxon>
        <taxon>Lophotrochozoa</taxon>
        <taxon>Bryozoa</taxon>
        <taxon>Gymnolaemata</taxon>
        <taxon>Cheilostomatida</taxon>
        <taxon>Flustrina</taxon>
        <taxon>Buguloidea</taxon>
        <taxon>Bugulidae</taxon>
        <taxon>Bugula</taxon>
    </lineage>
</organism>
<feature type="compositionally biased region" description="Basic and acidic residues" evidence="1">
    <location>
        <begin position="181"/>
        <end position="193"/>
    </location>
</feature>
<reference evidence="2" key="1">
    <citation type="submission" date="2020-06" db="EMBL/GenBank/DDBJ databases">
        <title>Draft genome of Bugula neritina, a colonial animal packing powerful symbionts and potential medicines.</title>
        <authorList>
            <person name="Rayko M."/>
        </authorList>
    </citation>
    <scope>NUCLEOTIDE SEQUENCE [LARGE SCALE GENOMIC DNA]</scope>
    <source>
        <strain evidence="2">Kwan_BN1</strain>
    </source>
</reference>
<evidence type="ECO:0000256" key="1">
    <source>
        <dbReference type="SAM" id="MobiDB-lite"/>
    </source>
</evidence>
<feature type="compositionally biased region" description="Basic and acidic residues" evidence="1">
    <location>
        <begin position="337"/>
        <end position="354"/>
    </location>
</feature>
<evidence type="ECO:0000313" key="3">
    <source>
        <dbReference type="Proteomes" id="UP000593567"/>
    </source>
</evidence>
<name>A0A7J7JED4_BUGNE</name>
<feature type="region of interest" description="Disordered" evidence="1">
    <location>
        <begin position="300"/>
        <end position="354"/>
    </location>
</feature>
<feature type="compositionally biased region" description="Basic and acidic residues" evidence="1">
    <location>
        <begin position="446"/>
        <end position="477"/>
    </location>
</feature>
<protein>
    <submittedName>
        <fullName evidence="2">Uncharacterized protein</fullName>
    </submittedName>
</protein>
<feature type="compositionally biased region" description="Basic and acidic residues" evidence="1">
    <location>
        <begin position="303"/>
        <end position="321"/>
    </location>
</feature>
<accession>A0A7J7JED4</accession>
<proteinExistence type="predicted"/>
<dbReference type="Proteomes" id="UP000593567">
    <property type="component" value="Unassembled WGS sequence"/>
</dbReference>
<dbReference type="AlphaFoldDB" id="A0A7J7JED4"/>
<feature type="region of interest" description="Disordered" evidence="1">
    <location>
        <begin position="27"/>
        <end position="234"/>
    </location>
</feature>
<feature type="compositionally biased region" description="Basic and acidic residues" evidence="1">
    <location>
        <begin position="489"/>
        <end position="531"/>
    </location>
</feature>
<feature type="compositionally biased region" description="Polar residues" evidence="1">
    <location>
        <begin position="533"/>
        <end position="553"/>
    </location>
</feature>
<gene>
    <name evidence="2" type="ORF">EB796_017950</name>
</gene>
<sequence>MLSCVHLEIPYDEYVEWLSLGTDTNPDVASAAEQSQEHKDRVADHKSTVPNLSTTPHRIPTHIRVNDSPHGKLGETPDTSLNKSLEEEALPSDQQRNIRSLEDRRQSRTSDHSGCQARPSQRPSSGEQYTDSRHVKRRVDKSEPHLEYRGHKYSRQSHSTGGNSDYRRMKSNVGRCSENNSLKDHRKPAEISRRAQQVAEQHSYRSSRHSDDDILAGNRPRLPASHHRHYSRHDDVATFDEHRRPVPRRIHRSPLADQREYEEQRYHGHYDDYNDERYMRHSPAFTERSYWARNYGGHRERRQHIERDRASAQRTHHDANFSHRLHDRKGSPWSTYDVERSSRKTDSESQFDLKHASSYVHKTDADSINHIKNRYRYSYSKNKAGAGNRRGTGRSPSQLHDPERDFSKSQRSLKDKTREESDRSKTHSLRDEKTSRKVPHSNGRQSSHEGHHTPTSQEKHSTQSSKDELRTTMDHRPARSHSSPCKGGQNRDGDRKDLKLCSKSQKDDKNRSDRFIGRTERPRQSEAKRQGSPDISPTSSDKFKVSPTSQSSARSKRPHSDDQTDKKHKRRRESSPHDQEFVMTTHDGQIVRLKPSKGGTLELA</sequence>